<protein>
    <submittedName>
        <fullName evidence="1">Uncharacterized protein</fullName>
    </submittedName>
</protein>
<dbReference type="EMBL" id="UGSO01000001">
    <property type="protein sequence ID" value="SUB16453.1"/>
    <property type="molecule type" value="Genomic_DNA"/>
</dbReference>
<dbReference type="Proteomes" id="UP000254640">
    <property type="component" value="Unassembled WGS sequence"/>
</dbReference>
<reference evidence="1 2" key="1">
    <citation type="submission" date="2018-06" db="EMBL/GenBank/DDBJ databases">
        <authorList>
            <consortium name="Pathogen Informatics"/>
            <person name="Doyle S."/>
        </authorList>
    </citation>
    <scope>NUCLEOTIDE SEQUENCE [LARGE SCALE GENOMIC DNA]</scope>
    <source>
        <strain evidence="1 2">NCTC9381</strain>
    </source>
</reference>
<keyword evidence="2" id="KW-1185">Reference proteome</keyword>
<sequence>MQLRNHRLVHDRQGIALGELYYQFRHRIGRPPQVVQIFQNGVVAEVAGGNVNGDMERGIVGNCGKLSHHLIQYKARQRFDQVLSLGQGNKDIRCNPALTGIMPAQQ</sequence>
<evidence type="ECO:0000313" key="1">
    <source>
        <dbReference type="EMBL" id="SUB16453.1"/>
    </source>
</evidence>
<evidence type="ECO:0000313" key="2">
    <source>
        <dbReference type="Proteomes" id="UP000254640"/>
    </source>
</evidence>
<accession>A0A379AEY2</accession>
<gene>
    <name evidence="1" type="ORF">NCTC9381_02361</name>
</gene>
<organism evidence="1 2">
    <name type="scientific">Enterobacter agglomerans</name>
    <name type="common">Erwinia herbicola</name>
    <name type="synonym">Pantoea agglomerans</name>
    <dbReference type="NCBI Taxonomy" id="549"/>
    <lineage>
        <taxon>Bacteria</taxon>
        <taxon>Pseudomonadati</taxon>
        <taxon>Pseudomonadota</taxon>
        <taxon>Gammaproteobacteria</taxon>
        <taxon>Enterobacterales</taxon>
        <taxon>Erwiniaceae</taxon>
        <taxon>Pantoea</taxon>
        <taxon>Pantoea agglomerans group</taxon>
    </lineage>
</organism>
<name>A0A379AEY2_ENTAG</name>
<proteinExistence type="predicted"/>
<dbReference type="AlphaFoldDB" id="A0A379AEY2"/>